<evidence type="ECO:0000256" key="1">
    <source>
        <dbReference type="SAM" id="MobiDB-lite"/>
    </source>
</evidence>
<dbReference type="Proteomes" id="UP000312512">
    <property type="component" value="Unassembled WGS sequence"/>
</dbReference>
<dbReference type="AlphaFoldDB" id="A0A5C4VCF0"/>
<keyword evidence="4" id="KW-1185">Reference proteome</keyword>
<dbReference type="EMBL" id="VDLX02000013">
    <property type="protein sequence ID" value="KAB8191301.1"/>
    <property type="molecule type" value="Genomic_DNA"/>
</dbReference>
<feature type="compositionally biased region" description="Acidic residues" evidence="1">
    <location>
        <begin position="114"/>
        <end position="131"/>
    </location>
</feature>
<gene>
    <name evidence="3" type="ORF">FH608_032490</name>
</gene>
<reference evidence="3 4" key="1">
    <citation type="submission" date="2019-10" db="EMBL/GenBank/DDBJ databases">
        <title>Nonomuraea sp. nov., isolated from Phyllanthus amarus.</title>
        <authorList>
            <person name="Klykleung N."/>
            <person name="Tanasupawat S."/>
        </authorList>
    </citation>
    <scope>NUCLEOTIDE SEQUENCE [LARGE SCALE GENOMIC DNA]</scope>
    <source>
        <strain evidence="3 4">PA1-10</strain>
    </source>
</reference>
<protein>
    <submittedName>
        <fullName evidence="3">Uncharacterized protein</fullName>
    </submittedName>
</protein>
<organism evidence="3 4">
    <name type="scientific">Nonomuraea phyllanthi</name>
    <dbReference type="NCBI Taxonomy" id="2219224"/>
    <lineage>
        <taxon>Bacteria</taxon>
        <taxon>Bacillati</taxon>
        <taxon>Actinomycetota</taxon>
        <taxon>Actinomycetes</taxon>
        <taxon>Streptosporangiales</taxon>
        <taxon>Streptosporangiaceae</taxon>
        <taxon>Nonomuraea</taxon>
    </lineage>
</organism>
<feature type="compositionally biased region" description="Basic and acidic residues" evidence="1">
    <location>
        <begin position="87"/>
        <end position="113"/>
    </location>
</feature>
<feature type="region of interest" description="Disordered" evidence="1">
    <location>
        <begin position="83"/>
        <end position="138"/>
    </location>
</feature>
<name>A0A5C4VCF0_9ACTN</name>
<evidence type="ECO:0000313" key="3">
    <source>
        <dbReference type="EMBL" id="KAB8191301.1"/>
    </source>
</evidence>
<keyword evidence="2" id="KW-0732">Signal</keyword>
<dbReference type="RefSeq" id="WP_139637228.1">
    <property type="nucleotide sequence ID" value="NZ_CP045572.1"/>
</dbReference>
<accession>A0A5P9Z122</accession>
<accession>A0A5C4VCF0</accession>
<evidence type="ECO:0000313" key="4">
    <source>
        <dbReference type="Proteomes" id="UP000312512"/>
    </source>
</evidence>
<evidence type="ECO:0000256" key="2">
    <source>
        <dbReference type="SAM" id="SignalP"/>
    </source>
</evidence>
<sequence length="138" mass="15626">MPKLKSVMAGLAISTALAGGVVAAGATTTAASASTAQISTGTAVLTGGHGCGPRRCWGWGGWWRRHHRNERMDIHVFNRNHNFNRRHQNDRDFDNERFKDTEIEPTLIEREDKPEYEEPAVEETEEPEEHEDNGWWDN</sequence>
<comment type="caution">
    <text evidence="3">The sequence shown here is derived from an EMBL/GenBank/DDBJ whole genome shotgun (WGS) entry which is preliminary data.</text>
</comment>
<proteinExistence type="predicted"/>
<feature type="chain" id="PRO_5039312313" evidence="2">
    <location>
        <begin position="19"/>
        <end position="138"/>
    </location>
</feature>
<feature type="signal peptide" evidence="2">
    <location>
        <begin position="1"/>
        <end position="18"/>
    </location>
</feature>